<organism evidence="1 2">
    <name type="scientific">Methanobacterium alkalithermotolerans</name>
    <dbReference type="NCBI Taxonomy" id="2731220"/>
    <lineage>
        <taxon>Archaea</taxon>
        <taxon>Methanobacteriati</taxon>
        <taxon>Methanobacteriota</taxon>
        <taxon>Methanomada group</taxon>
        <taxon>Methanobacteria</taxon>
        <taxon>Methanobacteriales</taxon>
        <taxon>Methanobacteriaceae</taxon>
        <taxon>Methanobacterium</taxon>
    </lineage>
</organism>
<proteinExistence type="predicted"/>
<evidence type="ECO:0000313" key="2">
    <source>
        <dbReference type="Proteomes" id="UP000681041"/>
    </source>
</evidence>
<dbReference type="GeneID" id="64821241"/>
<reference evidence="1" key="1">
    <citation type="submission" date="2020-07" db="EMBL/GenBank/DDBJ databases">
        <title>Methanobacterium. sp. MethCan genome.</title>
        <authorList>
            <person name="Postec A."/>
            <person name="Quemeneur M."/>
        </authorList>
    </citation>
    <scope>NUCLEOTIDE SEQUENCE</scope>
    <source>
        <strain evidence="1">MethCAN</strain>
    </source>
</reference>
<accession>A0A8T8K6I2</accession>
<evidence type="ECO:0000313" key="1">
    <source>
        <dbReference type="EMBL" id="QUH24194.1"/>
    </source>
</evidence>
<dbReference type="AlphaFoldDB" id="A0A8T8K6I2"/>
<name>A0A8T8K6I2_9EURY</name>
<sequence length="48" mass="5475">MRPFSEIFSQGLLSGDLKKGQLIQIEENPGMAFFYPPGQWSFALLQEK</sequence>
<keyword evidence="2" id="KW-1185">Reference proteome</keyword>
<gene>
    <name evidence="1" type="ORF">HYG87_10710</name>
</gene>
<dbReference type="KEGG" id="meme:HYG87_10710"/>
<dbReference type="EMBL" id="CP058560">
    <property type="protein sequence ID" value="QUH24194.1"/>
    <property type="molecule type" value="Genomic_DNA"/>
</dbReference>
<dbReference type="Proteomes" id="UP000681041">
    <property type="component" value="Chromosome"/>
</dbReference>
<protein>
    <submittedName>
        <fullName evidence="1">Uncharacterized protein</fullName>
    </submittedName>
</protein>
<dbReference type="RefSeq" id="WP_211533153.1">
    <property type="nucleotide sequence ID" value="NZ_CP058560.1"/>
</dbReference>